<gene>
    <name evidence="2" type="ORF">PXX05_05820</name>
</gene>
<name>A0ABY8AUP1_9GAMM</name>
<dbReference type="EMBL" id="CP119078">
    <property type="protein sequence ID" value="WED44303.1"/>
    <property type="molecule type" value="Genomic_DNA"/>
</dbReference>
<keyword evidence="3" id="KW-1185">Reference proteome</keyword>
<dbReference type="Proteomes" id="UP001222087">
    <property type="component" value="Chromosome"/>
</dbReference>
<accession>A0ABY8AUP1</accession>
<feature type="signal peptide" evidence="1">
    <location>
        <begin position="1"/>
        <end position="22"/>
    </location>
</feature>
<feature type="chain" id="PRO_5045387198" description="DUF4189 domain-containing protein" evidence="1">
    <location>
        <begin position="23"/>
        <end position="147"/>
    </location>
</feature>
<evidence type="ECO:0000313" key="3">
    <source>
        <dbReference type="Proteomes" id="UP001222087"/>
    </source>
</evidence>
<keyword evidence="1" id="KW-0732">Signal</keyword>
<reference evidence="2 3" key="1">
    <citation type="submission" date="2023-02" db="EMBL/GenBank/DDBJ databases">
        <title>Genome Sequence of L. cardiaca H63T.</title>
        <authorList>
            <person name="Lopez A.E."/>
            <person name="Cianciotto N.P."/>
        </authorList>
    </citation>
    <scope>NUCLEOTIDE SEQUENCE [LARGE SCALE GENOMIC DNA]</scope>
    <source>
        <strain evidence="2 3">H63</strain>
    </source>
</reference>
<evidence type="ECO:0008006" key="4">
    <source>
        <dbReference type="Google" id="ProtNLM"/>
    </source>
</evidence>
<organism evidence="2 3">
    <name type="scientific">Legionella cardiaca</name>
    <dbReference type="NCBI Taxonomy" id="1071983"/>
    <lineage>
        <taxon>Bacteria</taxon>
        <taxon>Pseudomonadati</taxon>
        <taxon>Pseudomonadota</taxon>
        <taxon>Gammaproteobacteria</taxon>
        <taxon>Legionellales</taxon>
        <taxon>Legionellaceae</taxon>
        <taxon>Legionella</taxon>
    </lineage>
</organism>
<sequence>MNNKVLTLFLGGCFLLSQASHAATVLDINYWKCTASDTENREWYGQSDYQLTALNRAMEDCKKQSRAPSTCKTSKADCESIVNGETTRAMWRCVALDLAAIPWPSNIYNHADDALLGAKAYCQANSALPETCYVYLFTCRNLNIRKF</sequence>
<evidence type="ECO:0000313" key="2">
    <source>
        <dbReference type="EMBL" id="WED44303.1"/>
    </source>
</evidence>
<protein>
    <recommendedName>
        <fullName evidence="4">DUF4189 domain-containing protein</fullName>
    </recommendedName>
</protein>
<dbReference type="RefSeq" id="WP_275090120.1">
    <property type="nucleotide sequence ID" value="NZ_CP119078.1"/>
</dbReference>
<evidence type="ECO:0000256" key="1">
    <source>
        <dbReference type="SAM" id="SignalP"/>
    </source>
</evidence>
<proteinExistence type="predicted"/>